<keyword evidence="1" id="KW-0812">Transmembrane</keyword>
<reference evidence="2 3" key="1">
    <citation type="submission" date="2019-06" db="EMBL/GenBank/DDBJ databases">
        <authorList>
            <person name="Lee I."/>
            <person name="Jang G.I."/>
            <person name="Hwang C.Y."/>
        </authorList>
    </citation>
    <scope>NUCLEOTIDE SEQUENCE [LARGE SCALE GENOMIC DNA]</scope>
    <source>
        <strain evidence="2 3">PAMC 28131</strain>
    </source>
</reference>
<name>A0A501XDY5_9SPHN</name>
<dbReference type="OrthoDB" id="7356072at2"/>
<protein>
    <submittedName>
        <fullName evidence="2">DUF962 domain-containing protein</fullName>
    </submittedName>
</protein>
<gene>
    <name evidence="2" type="ORF">FJQ54_15565</name>
</gene>
<organism evidence="2 3">
    <name type="scientific">Sandaracinobacter neustonicus</name>
    <dbReference type="NCBI Taxonomy" id="1715348"/>
    <lineage>
        <taxon>Bacteria</taxon>
        <taxon>Pseudomonadati</taxon>
        <taxon>Pseudomonadota</taxon>
        <taxon>Alphaproteobacteria</taxon>
        <taxon>Sphingomonadales</taxon>
        <taxon>Sphingosinicellaceae</taxon>
        <taxon>Sandaracinobacter</taxon>
    </lineage>
</organism>
<keyword evidence="1" id="KW-0472">Membrane</keyword>
<evidence type="ECO:0000313" key="3">
    <source>
        <dbReference type="Proteomes" id="UP000319897"/>
    </source>
</evidence>
<dbReference type="InterPro" id="IPR009305">
    <property type="entry name" value="Mpo1-like"/>
</dbReference>
<evidence type="ECO:0000256" key="1">
    <source>
        <dbReference type="SAM" id="Phobius"/>
    </source>
</evidence>
<keyword evidence="3" id="KW-1185">Reference proteome</keyword>
<dbReference type="EMBL" id="VFSU01000034">
    <property type="protein sequence ID" value="TPE58805.1"/>
    <property type="molecule type" value="Genomic_DNA"/>
</dbReference>
<dbReference type="PANTHER" id="PTHR34205">
    <property type="entry name" value="TRANSMEMBRANE PROTEIN"/>
    <property type="match status" value="1"/>
</dbReference>
<dbReference type="Proteomes" id="UP000319897">
    <property type="component" value="Unassembled WGS sequence"/>
</dbReference>
<evidence type="ECO:0000313" key="2">
    <source>
        <dbReference type="EMBL" id="TPE58805.1"/>
    </source>
</evidence>
<comment type="caution">
    <text evidence="2">The sequence shown here is derived from an EMBL/GenBank/DDBJ whole genome shotgun (WGS) entry which is preliminary data.</text>
</comment>
<sequence>MSTNQPPIPTSFAEFWPYYMAAHQDQRNRNIHYLGSAGGLAALAALIATGNWWLVLAGILFGYGCAWIGHFRFEHNKPASWVKPWWSFMGDWRMFWMKISGREAQAVALGRGLPDIVDMVRATR</sequence>
<dbReference type="Pfam" id="PF06127">
    <property type="entry name" value="Mpo1-like"/>
    <property type="match status" value="1"/>
</dbReference>
<dbReference type="AlphaFoldDB" id="A0A501XDY5"/>
<accession>A0A501XDY5</accession>
<feature type="transmembrane region" description="Helical" evidence="1">
    <location>
        <begin position="53"/>
        <end position="73"/>
    </location>
</feature>
<keyword evidence="1" id="KW-1133">Transmembrane helix</keyword>
<dbReference type="PANTHER" id="PTHR34205:SF2">
    <property type="entry name" value="DUF962 DOMAIN-CONTAINING PROTEIN"/>
    <property type="match status" value="1"/>
</dbReference>
<proteinExistence type="predicted"/>
<feature type="transmembrane region" description="Helical" evidence="1">
    <location>
        <begin position="30"/>
        <end position="47"/>
    </location>
</feature>